<comment type="function">
    <text evidence="18">Major calcium-binding protein of the Golgi which may have a role in calcium homeostasis. Acts as a non-receptor guanine nucleotide exchange factor which binds to and activates alpha subunits of guanine nucleotide-binding proteins (G proteins).</text>
</comment>
<feature type="unsure residue" description="E or Q" evidence="24">
    <location>
        <position position="310"/>
    </location>
</feature>
<dbReference type="OrthoDB" id="5982823at2759"/>
<feature type="compositionally biased region" description="Pro residues" evidence="20">
    <location>
        <begin position="432"/>
        <end position="442"/>
    </location>
</feature>
<evidence type="ECO:0000256" key="14">
    <source>
        <dbReference type="ARBA" id="ARBA00023034"/>
    </source>
</evidence>
<dbReference type="InterPro" id="IPR018247">
    <property type="entry name" value="EF_Hand_1_Ca_BS"/>
</dbReference>
<dbReference type="GO" id="GO:0005794">
    <property type="term" value="C:Golgi apparatus"/>
    <property type="evidence" value="ECO:0007669"/>
    <property type="project" value="UniProtKB-SubCell"/>
</dbReference>
<dbReference type="Pfam" id="PF25434">
    <property type="entry name" value="NUCB1_N"/>
    <property type="match status" value="1"/>
</dbReference>
<dbReference type="Gene3D" id="1.10.238.10">
    <property type="entry name" value="EF-hand"/>
    <property type="match status" value="1"/>
</dbReference>
<keyword evidence="16" id="KW-0238">DNA-binding</keyword>
<evidence type="ECO:0000256" key="18">
    <source>
        <dbReference type="ARBA" id="ARBA00045400"/>
    </source>
</evidence>
<feature type="compositionally biased region" description="Basic and acidic residues" evidence="20">
    <location>
        <begin position="189"/>
        <end position="209"/>
    </location>
</feature>
<feature type="signal peptide" evidence="21">
    <location>
        <begin position="1"/>
        <end position="19"/>
    </location>
</feature>
<comment type="similarity">
    <text evidence="4">Belongs to the nucleobindin family.</text>
</comment>
<dbReference type="InterPro" id="IPR057576">
    <property type="entry name" value="NUCB1_N"/>
</dbReference>
<gene>
    <name evidence="24" type="primary">nucb1</name>
</gene>
<dbReference type="GO" id="GO:0005509">
    <property type="term" value="F:calcium ion binding"/>
    <property type="evidence" value="ECO:0007669"/>
    <property type="project" value="InterPro"/>
</dbReference>
<protein>
    <recommendedName>
        <fullName evidence="5">Nucleobindin-1</fullName>
    </recommendedName>
</protein>
<name>A0A2I4C2K6_AUSLI</name>
<keyword evidence="12" id="KW-0677">Repeat</keyword>
<evidence type="ECO:0000256" key="6">
    <source>
        <dbReference type="ARBA" id="ARBA00022490"/>
    </source>
</evidence>
<dbReference type="InterPro" id="IPR011992">
    <property type="entry name" value="EF-hand-dom_pair"/>
</dbReference>
<dbReference type="FunFam" id="1.10.238.10:FF:000045">
    <property type="entry name" value="Nucleobindin 2"/>
    <property type="match status" value="1"/>
</dbReference>
<keyword evidence="11 21" id="KW-0732">Signal</keyword>
<feature type="region of interest" description="Disordered" evidence="20">
    <location>
        <begin position="189"/>
        <end position="217"/>
    </location>
</feature>
<evidence type="ECO:0000259" key="22">
    <source>
        <dbReference type="PROSITE" id="PS50222"/>
    </source>
</evidence>
<dbReference type="InParanoid" id="A0A2I4C2K6"/>
<dbReference type="GO" id="GO:0003677">
    <property type="term" value="F:DNA binding"/>
    <property type="evidence" value="ECO:0007669"/>
    <property type="project" value="UniProtKB-KW"/>
</dbReference>
<keyword evidence="13" id="KW-0106">Calcium</keyword>
<evidence type="ECO:0000313" key="24">
    <source>
        <dbReference type="RefSeq" id="XP_013874231.1"/>
    </source>
</evidence>
<keyword evidence="17" id="KW-0472">Membrane</keyword>
<feature type="domain" description="EF-hand" evidence="22">
    <location>
        <begin position="287"/>
        <end position="322"/>
    </location>
</feature>
<evidence type="ECO:0000256" key="13">
    <source>
        <dbReference type="ARBA" id="ARBA00022837"/>
    </source>
</evidence>
<dbReference type="STRING" id="52670.A0A2I4C2K6"/>
<sequence>MNLTLSWLLLLFFSAAVWSVPIDRNEANQEQKEDIQEENMDTGLYYDRYLREVIEVLETDPHFREKLQTANTEDIKNGRLSKELDLVSHHVRTRLDELKRQEVSRLRMLLKAKLDSTNTQSLQMDHASLLKQFEHLDPHNQNTFEAKDLELLISTATKDLENYDAERHEEFKRYEMLKEHERREYLKGLDQEKREREEKRMQEMKEKHSQHPKVNAPGSVNQLREVWEETDGLDPQEFNPKTFFKLHDTNEDGVLDEQELEALFTKELEKVYDPKNEEDDMMEMEEERLRMREHVMKNVDTNKDRLVSLEEFLKSTEKKEFNNPKDWETLDAKPAYTEEELQRFEAELRDKEEELKRKAETLRQEQELLRERGKALEAQKREYQQAVLEMSQRQEVDRQPPAGPNGQLQFQPQTNKPEEVKAPAEVQNNLPAEPPQNLPVHT</sequence>
<accession>A0A2I4C2K6</accession>
<dbReference type="AlphaFoldDB" id="A0A2I4C2K6"/>
<keyword evidence="8" id="KW-0597">Phosphoprotein</keyword>
<dbReference type="InterPro" id="IPR002048">
    <property type="entry name" value="EF_hand_dom"/>
</dbReference>
<keyword evidence="7" id="KW-0964">Secreted</keyword>
<evidence type="ECO:0000256" key="11">
    <source>
        <dbReference type="ARBA" id="ARBA00022729"/>
    </source>
</evidence>
<comment type="subcellular location">
    <subcellularLocation>
        <location evidence="2">Cytoplasm</location>
    </subcellularLocation>
    <subcellularLocation>
        <location evidence="1">Golgi apparatus</location>
        <location evidence="1">cis-Golgi network membrane</location>
        <topology evidence="1">Peripheral membrane protein</topology>
        <orientation evidence="1">Lumenal side</orientation>
    </subcellularLocation>
    <subcellularLocation>
        <location evidence="3">Secreted</location>
    </subcellularLocation>
</comment>
<dbReference type="GO" id="GO:0005085">
    <property type="term" value="F:guanyl-nucleotide exchange factor activity"/>
    <property type="evidence" value="ECO:0007669"/>
    <property type="project" value="UniProtKB-KW"/>
</dbReference>
<dbReference type="InterPro" id="IPR040250">
    <property type="entry name" value="Nucleobindin"/>
</dbReference>
<evidence type="ECO:0000256" key="7">
    <source>
        <dbReference type="ARBA" id="ARBA00022525"/>
    </source>
</evidence>
<evidence type="ECO:0000256" key="17">
    <source>
        <dbReference type="ARBA" id="ARBA00023136"/>
    </source>
</evidence>
<dbReference type="PANTHER" id="PTHR19237">
    <property type="entry name" value="NUCLEOBINDIN"/>
    <property type="match status" value="1"/>
</dbReference>
<comment type="subunit">
    <text evidence="19">Interacts (via GBA motif) with guanine nucleotide-binding protein G(i) alpha subunits GNAI1, GNAI2 and GNAI3 with higher affinity for GNAI1 and GNAI3 than for GNAI2. Preferentially interacts with inactive rather than active GNAI3. Interaction with GNAI3 is inhibited when NUCB1 binds calcium, probably due to a conformational change which renders the GBA motif inaccessible.</text>
</comment>
<keyword evidence="15" id="KW-0175">Coiled coil</keyword>
<feature type="compositionally biased region" description="Polar residues" evidence="20">
    <location>
        <begin position="406"/>
        <end position="415"/>
    </location>
</feature>
<evidence type="ECO:0000256" key="19">
    <source>
        <dbReference type="ARBA" id="ARBA00046684"/>
    </source>
</evidence>
<evidence type="ECO:0000256" key="20">
    <source>
        <dbReference type="SAM" id="MobiDB-lite"/>
    </source>
</evidence>
<dbReference type="KEGG" id="alim:106524803"/>
<evidence type="ECO:0000256" key="9">
    <source>
        <dbReference type="ARBA" id="ARBA00022658"/>
    </source>
</evidence>
<organism evidence="23 24">
    <name type="scientific">Austrofundulus limnaeus</name>
    <name type="common">Annual killifish</name>
    <dbReference type="NCBI Taxonomy" id="52670"/>
    <lineage>
        <taxon>Eukaryota</taxon>
        <taxon>Metazoa</taxon>
        <taxon>Chordata</taxon>
        <taxon>Craniata</taxon>
        <taxon>Vertebrata</taxon>
        <taxon>Euteleostomi</taxon>
        <taxon>Actinopterygii</taxon>
        <taxon>Neopterygii</taxon>
        <taxon>Teleostei</taxon>
        <taxon>Neoteleostei</taxon>
        <taxon>Acanthomorphata</taxon>
        <taxon>Ovalentaria</taxon>
        <taxon>Atherinomorphae</taxon>
        <taxon>Cyprinodontiformes</taxon>
        <taxon>Rivulidae</taxon>
        <taxon>Austrofundulus</taxon>
    </lineage>
</organism>
<evidence type="ECO:0000256" key="21">
    <source>
        <dbReference type="SAM" id="SignalP"/>
    </source>
</evidence>
<evidence type="ECO:0000256" key="16">
    <source>
        <dbReference type="ARBA" id="ARBA00023125"/>
    </source>
</evidence>
<dbReference type="PROSITE" id="PS00018">
    <property type="entry name" value="EF_HAND_1"/>
    <property type="match status" value="2"/>
</dbReference>
<evidence type="ECO:0000256" key="15">
    <source>
        <dbReference type="ARBA" id="ARBA00023054"/>
    </source>
</evidence>
<keyword evidence="6" id="KW-0963">Cytoplasm</keyword>
<dbReference type="PROSITE" id="PS50222">
    <property type="entry name" value="EF_HAND_2"/>
    <property type="match status" value="2"/>
</dbReference>
<feature type="chain" id="PRO_5014178369" description="Nucleobindin-1" evidence="21">
    <location>
        <begin position="20"/>
        <end position="442"/>
    </location>
</feature>
<dbReference type="GO" id="GO:0005793">
    <property type="term" value="C:endoplasmic reticulum-Golgi intermediate compartment"/>
    <property type="evidence" value="ECO:0007669"/>
    <property type="project" value="TreeGrafter"/>
</dbReference>
<evidence type="ECO:0000256" key="3">
    <source>
        <dbReference type="ARBA" id="ARBA00004613"/>
    </source>
</evidence>
<dbReference type="PANTHER" id="PTHR19237:SF21">
    <property type="entry name" value="NUCLEOBINDIN-1"/>
    <property type="match status" value="1"/>
</dbReference>
<dbReference type="Pfam" id="PF13499">
    <property type="entry name" value="EF-hand_7"/>
    <property type="match status" value="1"/>
</dbReference>
<proteinExistence type="inferred from homology"/>
<evidence type="ECO:0000256" key="1">
    <source>
        <dbReference type="ARBA" id="ARBA00004306"/>
    </source>
</evidence>
<dbReference type="RefSeq" id="XP_013874231.1">
    <property type="nucleotide sequence ID" value="XM_014018777.1"/>
</dbReference>
<reference evidence="24" key="1">
    <citation type="submission" date="2025-08" db="UniProtKB">
        <authorList>
            <consortium name="RefSeq"/>
        </authorList>
    </citation>
    <scope>IDENTIFICATION</scope>
    <source>
        <strain evidence="24">Quisiro</strain>
        <tissue evidence="24">Liver</tissue>
    </source>
</reference>
<evidence type="ECO:0000256" key="2">
    <source>
        <dbReference type="ARBA" id="ARBA00004496"/>
    </source>
</evidence>
<dbReference type="GO" id="GO:0070062">
    <property type="term" value="C:extracellular exosome"/>
    <property type="evidence" value="ECO:0007669"/>
    <property type="project" value="TreeGrafter"/>
</dbReference>
<dbReference type="Proteomes" id="UP000192220">
    <property type="component" value="Unplaced"/>
</dbReference>
<feature type="region of interest" description="Disordered" evidence="20">
    <location>
        <begin position="385"/>
        <end position="442"/>
    </location>
</feature>
<keyword evidence="10" id="KW-0479">Metal-binding</keyword>
<evidence type="ECO:0000256" key="12">
    <source>
        <dbReference type="ARBA" id="ARBA00022737"/>
    </source>
</evidence>
<evidence type="ECO:0000256" key="8">
    <source>
        <dbReference type="ARBA" id="ARBA00022553"/>
    </source>
</evidence>
<keyword evidence="9" id="KW-0344">Guanine-nucleotide releasing factor</keyword>
<feature type="domain" description="EF-hand" evidence="22">
    <location>
        <begin position="235"/>
        <end position="270"/>
    </location>
</feature>
<keyword evidence="23" id="KW-1185">Reference proteome</keyword>
<dbReference type="SUPFAM" id="SSF47473">
    <property type="entry name" value="EF-hand"/>
    <property type="match status" value="1"/>
</dbReference>
<evidence type="ECO:0000256" key="4">
    <source>
        <dbReference type="ARBA" id="ARBA00008063"/>
    </source>
</evidence>
<evidence type="ECO:0000313" key="23">
    <source>
        <dbReference type="Proteomes" id="UP000192220"/>
    </source>
</evidence>
<keyword evidence="14" id="KW-0333">Golgi apparatus</keyword>
<evidence type="ECO:0000256" key="5">
    <source>
        <dbReference type="ARBA" id="ARBA00020408"/>
    </source>
</evidence>
<evidence type="ECO:0000256" key="10">
    <source>
        <dbReference type="ARBA" id="ARBA00022723"/>
    </source>
</evidence>